<feature type="region of interest" description="Disordered" evidence="7">
    <location>
        <begin position="44"/>
        <end position="75"/>
    </location>
</feature>
<comment type="subcellular location">
    <subcellularLocation>
        <location evidence="1">Nucleus</location>
    </subcellularLocation>
</comment>
<evidence type="ECO:0000313" key="11">
    <source>
        <dbReference type="Proteomes" id="UP001177003"/>
    </source>
</evidence>
<dbReference type="Gene3D" id="3.30.40.10">
    <property type="entry name" value="Zinc/RING finger domain, C3HC4 (zinc finger)"/>
    <property type="match status" value="1"/>
</dbReference>
<dbReference type="AlphaFoldDB" id="A0AA35ZZB6"/>
<evidence type="ECO:0000256" key="7">
    <source>
        <dbReference type="SAM" id="MobiDB-lite"/>
    </source>
</evidence>
<organism evidence="10 11">
    <name type="scientific">Lactuca saligna</name>
    <name type="common">Willowleaf lettuce</name>
    <dbReference type="NCBI Taxonomy" id="75948"/>
    <lineage>
        <taxon>Eukaryota</taxon>
        <taxon>Viridiplantae</taxon>
        <taxon>Streptophyta</taxon>
        <taxon>Embryophyta</taxon>
        <taxon>Tracheophyta</taxon>
        <taxon>Spermatophyta</taxon>
        <taxon>Magnoliopsida</taxon>
        <taxon>eudicotyledons</taxon>
        <taxon>Gunneridae</taxon>
        <taxon>Pentapetalae</taxon>
        <taxon>asterids</taxon>
        <taxon>campanulids</taxon>
        <taxon>Asterales</taxon>
        <taxon>Asteraceae</taxon>
        <taxon>Cichorioideae</taxon>
        <taxon>Cichorieae</taxon>
        <taxon>Lactucinae</taxon>
        <taxon>Lactuca</taxon>
    </lineage>
</organism>
<dbReference type="GO" id="GO:0016747">
    <property type="term" value="F:acyltransferase activity, transferring groups other than amino-acyl groups"/>
    <property type="evidence" value="ECO:0007669"/>
    <property type="project" value="InterPro"/>
</dbReference>
<dbReference type="Proteomes" id="UP001177003">
    <property type="component" value="Chromosome 9"/>
</dbReference>
<protein>
    <recommendedName>
        <fullName evidence="12">PHD-type domain-containing protein</fullName>
    </recommendedName>
</protein>
<reference evidence="10" key="1">
    <citation type="submission" date="2023-04" db="EMBL/GenBank/DDBJ databases">
        <authorList>
            <person name="Vijverberg K."/>
            <person name="Xiong W."/>
            <person name="Schranz E."/>
        </authorList>
    </citation>
    <scope>NUCLEOTIDE SEQUENCE</scope>
</reference>
<dbReference type="SMART" id="SM00249">
    <property type="entry name" value="PHD"/>
    <property type="match status" value="2"/>
</dbReference>
<dbReference type="GO" id="GO:0008270">
    <property type="term" value="F:zinc ion binding"/>
    <property type="evidence" value="ECO:0007669"/>
    <property type="project" value="UniProtKB-KW"/>
</dbReference>
<name>A0AA35ZZB6_LACSI</name>
<evidence type="ECO:0000256" key="6">
    <source>
        <dbReference type="PROSITE-ProRule" id="PRU00146"/>
    </source>
</evidence>
<keyword evidence="11" id="KW-1185">Reference proteome</keyword>
<evidence type="ECO:0000313" key="10">
    <source>
        <dbReference type="EMBL" id="CAI9300602.1"/>
    </source>
</evidence>
<dbReference type="GO" id="GO:0006357">
    <property type="term" value="P:regulation of transcription by RNA polymerase II"/>
    <property type="evidence" value="ECO:0007669"/>
    <property type="project" value="TreeGrafter"/>
</dbReference>
<keyword evidence="3 6" id="KW-0863">Zinc-finger</keyword>
<dbReference type="GO" id="GO:0005634">
    <property type="term" value="C:nucleus"/>
    <property type="evidence" value="ECO:0007669"/>
    <property type="project" value="UniProtKB-SubCell"/>
</dbReference>
<dbReference type="Pfam" id="PF16135">
    <property type="entry name" value="TDBD"/>
    <property type="match status" value="1"/>
</dbReference>
<feature type="compositionally biased region" description="Basic residues" evidence="7">
    <location>
        <begin position="206"/>
        <end position="221"/>
    </location>
</feature>
<dbReference type="InterPro" id="IPR054292">
    <property type="entry name" value="DUF7028"/>
</dbReference>
<evidence type="ECO:0000256" key="4">
    <source>
        <dbReference type="ARBA" id="ARBA00022833"/>
    </source>
</evidence>
<dbReference type="PROSITE" id="PS51186">
    <property type="entry name" value="GNAT"/>
    <property type="match status" value="1"/>
</dbReference>
<dbReference type="InterPro" id="IPR000182">
    <property type="entry name" value="GNAT_dom"/>
</dbReference>
<dbReference type="GO" id="GO:0003714">
    <property type="term" value="F:transcription corepressor activity"/>
    <property type="evidence" value="ECO:0007669"/>
    <property type="project" value="InterPro"/>
</dbReference>
<feature type="region of interest" description="Disordered" evidence="7">
    <location>
        <begin position="242"/>
        <end position="269"/>
    </location>
</feature>
<evidence type="ECO:0000259" key="9">
    <source>
        <dbReference type="PROSITE" id="PS51186"/>
    </source>
</evidence>
<dbReference type="GO" id="GO:0003677">
    <property type="term" value="F:DNA binding"/>
    <property type="evidence" value="ECO:0007669"/>
    <property type="project" value="InterPro"/>
</dbReference>
<dbReference type="SUPFAM" id="SSF57903">
    <property type="entry name" value="FYVE/PHD zinc finger"/>
    <property type="match status" value="1"/>
</dbReference>
<keyword evidence="4" id="KW-0862">Zinc</keyword>
<dbReference type="InterPro" id="IPR013083">
    <property type="entry name" value="Znf_RING/FYVE/PHD"/>
</dbReference>
<evidence type="ECO:0000256" key="1">
    <source>
        <dbReference type="ARBA" id="ARBA00004123"/>
    </source>
</evidence>
<feature type="region of interest" description="Disordered" evidence="7">
    <location>
        <begin position="196"/>
        <end position="225"/>
    </location>
</feature>
<evidence type="ECO:0000256" key="5">
    <source>
        <dbReference type="ARBA" id="ARBA00023242"/>
    </source>
</evidence>
<dbReference type="Gene3D" id="3.40.630.30">
    <property type="match status" value="1"/>
</dbReference>
<dbReference type="Pfam" id="PF22970">
    <property type="entry name" value="DUF7028"/>
    <property type="match status" value="1"/>
</dbReference>
<dbReference type="CDD" id="cd04301">
    <property type="entry name" value="NAT_SF"/>
    <property type="match status" value="1"/>
</dbReference>
<dbReference type="SMART" id="SM00384">
    <property type="entry name" value="AT_hook"/>
    <property type="match status" value="3"/>
</dbReference>
<dbReference type="PANTHER" id="PTHR46309:SF25">
    <property type="entry name" value="ACYL-COA N-ACYLTRANSFERASE WITH RING_FYVE_PHD-TYPE ZINC FINGER PROTEIN-RELATED"/>
    <property type="match status" value="1"/>
</dbReference>
<dbReference type="InterPro" id="IPR056511">
    <property type="entry name" value="IDM1_C"/>
</dbReference>
<dbReference type="CDD" id="cd15539">
    <property type="entry name" value="PHD1_AIRE"/>
    <property type="match status" value="1"/>
</dbReference>
<dbReference type="InterPro" id="IPR016181">
    <property type="entry name" value="Acyl_CoA_acyltransferase"/>
</dbReference>
<dbReference type="InterPro" id="IPR017956">
    <property type="entry name" value="AT_hook_DNA-bd_motif"/>
</dbReference>
<dbReference type="PANTHER" id="PTHR46309">
    <property type="entry name" value="PHD FINGER PROTEIN 12"/>
    <property type="match status" value="1"/>
</dbReference>
<dbReference type="EMBL" id="OX465085">
    <property type="protein sequence ID" value="CAI9300602.1"/>
    <property type="molecule type" value="Genomic_DNA"/>
</dbReference>
<evidence type="ECO:0000256" key="2">
    <source>
        <dbReference type="ARBA" id="ARBA00022723"/>
    </source>
</evidence>
<feature type="domain" description="PHD-type" evidence="8">
    <location>
        <begin position="679"/>
        <end position="724"/>
    </location>
</feature>
<sequence length="1205" mass="134860">MKNPNYPKPKLSGFVGMELRSNRVLKSGRHRVVLGLENIKSPIAKRKRSSGNKVANEAERSSLRSHVSNSGKKRANEAEIGVCVDNPDEDLEMGTVFSEGIKVGLNTDDKGLFLGSEVLDPIKDLPVSCSEGEIEEESVECVPVEEGNKSSTSETDHCFKEEIKSPMDCEHESEHVESEKLADDTKIVHGDDLSMLNADNGIDKVRQKRGRGRPRKKKRKISNLNKNEVEDVNGEVVESGIVKQKRGRKRKNVKKSECNGDERAKRKKVGVRVSERVLRLRNKVVSGGCTVVDGGRPEKKIERRGRPRKIRIETDEIPLKPLKKRGRPRKIDSENNQPNVKPKNKKLKQGKEKVSEKKRLKDMILKKLKMRKRKLKLVAIKNSNSGLEANKVKRIRIRNKKSVVGEGIIGRGERKKLLREKLLDILSKSGWTFERRPRLNRVHQDMVYIEPNGRTHWSITRAYAKLTKKIKDGVADTNEVSAFMPMSLVQISMLSKRVDKELGCKKKKNKIQKDGKSIKKVFTTKKKKKDGKPKREKGIIVKNRKPRLLVRGSEKGTKQDSKGCLLYYNRKRNLLSWMIDSGVILSGWKVNYGKTRRKKKASEGTITSDGIVCSCCNQSMSISEFVGHSGGKLNQVFDDIYLESGVSFRKCLLDSWRKEEDSGSIRFNLVDIKGDDPNDDTCNICGDGGNLICCDGCPSTFHQSCLDIQNFPPGDWNCFYCSCKFCGVVSVIAPDKPSSSEMLSCGLCEEKFHQSCSVEVGPIDMDSNRPPFCGQKCQELFERLQTFIGVKNELEDGFTWSLLQRCDISQDLSIHDIKLKVENNSKLAVAFSVMDECFVPIVDGRSGTSIIHNVVYNCGSNFRRLNYGGFVTAVLEKDDELITAASIRLHGSRLAEMPFIGTRHMYRRQGMCRRLLDAIESTLSAIGVEELIIPAIPALLQTWTKVFGFLPLEESKKQELKCMSMIVFPGINMLWKPLFHPSADSDEKDLECTTNDKSVSQTTPSNAIIDCNEMPAENGIDCEKLETKSSNAVVDCEEKPPGVAKDASVGCYEQMEEDIIIMDNGGCPKDDKLTASDNLYDLNFPVKNIPDCTRMTCGPHQPSESESHVENGGSVSVVVKESPLTSQLVPKITFDLNLHPTTTVSLRFAGRFMPVRSDSEAGKVDLHVKAGAFGNFALVFFSNSRCRVGRSNSWGQWLCLGICCV</sequence>
<proteinExistence type="predicted"/>
<dbReference type="PRINTS" id="PR00929">
    <property type="entry name" value="ATHOOK"/>
</dbReference>
<evidence type="ECO:0008006" key="12">
    <source>
        <dbReference type="Google" id="ProtNLM"/>
    </source>
</evidence>
<accession>A0AA35ZZB6</accession>
<feature type="domain" description="N-acetyltransferase" evidence="9">
    <location>
        <begin position="817"/>
        <end position="970"/>
    </location>
</feature>
<evidence type="ECO:0000259" key="8">
    <source>
        <dbReference type="PROSITE" id="PS50016"/>
    </source>
</evidence>
<dbReference type="Pfam" id="PF23209">
    <property type="entry name" value="IDM1_C"/>
    <property type="match status" value="1"/>
</dbReference>
<dbReference type="InterPro" id="IPR032308">
    <property type="entry name" value="TDBD"/>
</dbReference>
<dbReference type="PROSITE" id="PS50016">
    <property type="entry name" value="ZF_PHD_2"/>
    <property type="match status" value="1"/>
</dbReference>
<gene>
    <name evidence="10" type="ORF">LSALG_LOCUS39223</name>
</gene>
<feature type="compositionally biased region" description="Basic residues" evidence="7">
    <location>
        <begin position="243"/>
        <end position="253"/>
    </location>
</feature>
<keyword evidence="5" id="KW-0539">Nucleus</keyword>
<dbReference type="InterPro" id="IPR001965">
    <property type="entry name" value="Znf_PHD"/>
</dbReference>
<dbReference type="InterPro" id="IPR042163">
    <property type="entry name" value="PHF12"/>
</dbReference>
<feature type="compositionally biased region" description="Basic and acidic residues" evidence="7">
    <location>
        <begin position="254"/>
        <end position="264"/>
    </location>
</feature>
<dbReference type="InterPro" id="IPR011011">
    <property type="entry name" value="Znf_FYVE_PHD"/>
</dbReference>
<dbReference type="Pfam" id="PF00628">
    <property type="entry name" value="PHD"/>
    <property type="match status" value="1"/>
</dbReference>
<evidence type="ECO:0000256" key="3">
    <source>
        <dbReference type="ARBA" id="ARBA00022771"/>
    </source>
</evidence>
<feature type="region of interest" description="Disordered" evidence="7">
    <location>
        <begin position="295"/>
        <end position="356"/>
    </location>
</feature>
<dbReference type="SUPFAM" id="SSF55729">
    <property type="entry name" value="Acyl-CoA N-acyltransferases (Nat)"/>
    <property type="match status" value="1"/>
</dbReference>
<dbReference type="InterPro" id="IPR019787">
    <property type="entry name" value="Znf_PHD-finger"/>
</dbReference>
<keyword evidence="2" id="KW-0479">Metal-binding</keyword>